<comment type="caution">
    <text evidence="8">The sequence shown here is derived from an EMBL/GenBank/DDBJ whole genome shotgun (WGS) entry which is preliminary data.</text>
</comment>
<evidence type="ECO:0000256" key="2">
    <source>
        <dbReference type="ARBA" id="ARBA00011006"/>
    </source>
</evidence>
<feature type="transmembrane region" description="Helical" evidence="7">
    <location>
        <begin position="6"/>
        <end position="21"/>
    </location>
</feature>
<evidence type="ECO:0000256" key="4">
    <source>
        <dbReference type="ARBA" id="ARBA00022692"/>
    </source>
</evidence>
<evidence type="ECO:0000256" key="6">
    <source>
        <dbReference type="ARBA" id="ARBA00023136"/>
    </source>
</evidence>
<evidence type="ECO:0000256" key="1">
    <source>
        <dbReference type="ARBA" id="ARBA00004651"/>
    </source>
</evidence>
<evidence type="ECO:0000256" key="3">
    <source>
        <dbReference type="ARBA" id="ARBA00022475"/>
    </source>
</evidence>
<dbReference type="InterPro" id="IPR007341">
    <property type="entry name" value="Transgly_assoc"/>
</dbReference>
<name>A0ABX1TN62_9GAMM</name>
<dbReference type="Pfam" id="PF04226">
    <property type="entry name" value="Transgly_assoc"/>
    <property type="match status" value="1"/>
</dbReference>
<keyword evidence="5 7" id="KW-1133">Transmembrane helix</keyword>
<keyword evidence="3" id="KW-1003">Cell membrane</keyword>
<evidence type="ECO:0000256" key="5">
    <source>
        <dbReference type="ARBA" id="ARBA00022989"/>
    </source>
</evidence>
<evidence type="ECO:0000256" key="7">
    <source>
        <dbReference type="SAM" id="Phobius"/>
    </source>
</evidence>
<dbReference type="EMBL" id="SPMZ01000024">
    <property type="protein sequence ID" value="NMQ19335.1"/>
    <property type="molecule type" value="Genomic_DNA"/>
</dbReference>
<accession>A0ABX1TN62</accession>
<feature type="transmembrane region" description="Helical" evidence="7">
    <location>
        <begin position="52"/>
        <end position="74"/>
    </location>
</feature>
<evidence type="ECO:0000313" key="9">
    <source>
        <dbReference type="Proteomes" id="UP000760480"/>
    </source>
</evidence>
<reference evidence="8 9" key="1">
    <citation type="submission" date="2019-03" db="EMBL/GenBank/DDBJ databases">
        <title>Metabolic reconstructions from genomes of highly enriched 'Candidatus Accumulibacter' and 'Candidatus Competibacter' bioreactor populations.</title>
        <authorList>
            <person name="Annavajhala M.K."/>
            <person name="Welles L."/>
            <person name="Abbas B."/>
            <person name="Sorokin D."/>
            <person name="Park H."/>
            <person name="Van Loosdrecht M."/>
            <person name="Chandran K."/>
        </authorList>
    </citation>
    <scope>NUCLEOTIDE SEQUENCE [LARGE SCALE GENOMIC DNA]</scope>
    <source>
        <strain evidence="8 9">SBR_G</strain>
    </source>
</reference>
<keyword evidence="4 7" id="KW-0812">Transmembrane</keyword>
<keyword evidence="9" id="KW-1185">Reference proteome</keyword>
<dbReference type="Proteomes" id="UP000760480">
    <property type="component" value="Unassembled WGS sequence"/>
</dbReference>
<dbReference type="PANTHER" id="PTHR33884:SF3">
    <property type="entry name" value="UPF0410 PROTEIN YMGE"/>
    <property type="match status" value="1"/>
</dbReference>
<feature type="transmembrane region" description="Helical" evidence="7">
    <location>
        <begin position="28"/>
        <end position="46"/>
    </location>
</feature>
<comment type="subcellular location">
    <subcellularLocation>
        <location evidence="1">Cell membrane</location>
        <topology evidence="1">Multi-pass membrane protein</topology>
    </subcellularLocation>
</comment>
<protein>
    <submittedName>
        <fullName evidence="8">GlsB/YeaQ/YmgE family stress response membrane protein</fullName>
    </submittedName>
</protein>
<comment type="similarity">
    <text evidence="2">Belongs to the UPF0410 family.</text>
</comment>
<gene>
    <name evidence="8" type="ORF">E4P82_09110</name>
</gene>
<proteinExistence type="inferred from homology"/>
<sequence>MDLIGFLIIGLIAGWIASTFMRGGSMGLGGNLVIGVIGAFVGGFLFRLLGFAAVGLIGQLITATVGAMVLLYVVQVLKKA</sequence>
<organism evidence="8 9">
    <name type="scientific">Candidatus Competibacter phosphatis</name>
    <dbReference type="NCBI Taxonomy" id="221280"/>
    <lineage>
        <taxon>Bacteria</taxon>
        <taxon>Pseudomonadati</taxon>
        <taxon>Pseudomonadota</taxon>
        <taxon>Gammaproteobacteria</taxon>
        <taxon>Candidatus Competibacteraceae</taxon>
        <taxon>Candidatus Competibacter</taxon>
    </lineage>
</organism>
<dbReference type="PANTHER" id="PTHR33884">
    <property type="entry name" value="UPF0410 PROTEIN YMGE"/>
    <property type="match status" value="1"/>
</dbReference>
<dbReference type="RefSeq" id="WP_169248596.1">
    <property type="nucleotide sequence ID" value="NZ_SPMZ01000024.1"/>
</dbReference>
<keyword evidence="6 7" id="KW-0472">Membrane</keyword>
<evidence type="ECO:0000313" key="8">
    <source>
        <dbReference type="EMBL" id="NMQ19335.1"/>
    </source>
</evidence>